<dbReference type="EMBL" id="BGPR01018656">
    <property type="protein sequence ID" value="GBN79772.1"/>
    <property type="molecule type" value="Genomic_DNA"/>
</dbReference>
<dbReference type="Proteomes" id="UP000499080">
    <property type="component" value="Unassembled WGS sequence"/>
</dbReference>
<name>A0A4Y2RV70_ARAVE</name>
<reference evidence="3 4" key="1">
    <citation type="journal article" date="2019" name="Sci. Rep.">
        <title>Orb-weaving spider Araneus ventricosus genome elucidates the spidroin gene catalogue.</title>
        <authorList>
            <person name="Kono N."/>
            <person name="Nakamura H."/>
            <person name="Ohtoshi R."/>
            <person name="Moran D.A.P."/>
            <person name="Shinohara A."/>
            <person name="Yoshida Y."/>
            <person name="Fujiwara M."/>
            <person name="Mori M."/>
            <person name="Tomita M."/>
            <person name="Arakawa K."/>
        </authorList>
    </citation>
    <scope>NUCLEOTIDE SEQUENCE [LARGE SCALE GENOMIC DNA]</scope>
</reference>
<accession>A0A4Y2RV70</accession>
<evidence type="ECO:0000256" key="1">
    <source>
        <dbReference type="SAM" id="MobiDB-lite"/>
    </source>
</evidence>
<organism evidence="3 4">
    <name type="scientific">Araneus ventricosus</name>
    <name type="common">Orbweaver spider</name>
    <name type="synonym">Epeira ventricosa</name>
    <dbReference type="NCBI Taxonomy" id="182803"/>
    <lineage>
        <taxon>Eukaryota</taxon>
        <taxon>Metazoa</taxon>
        <taxon>Ecdysozoa</taxon>
        <taxon>Arthropoda</taxon>
        <taxon>Chelicerata</taxon>
        <taxon>Arachnida</taxon>
        <taxon>Araneae</taxon>
        <taxon>Araneomorphae</taxon>
        <taxon>Entelegynae</taxon>
        <taxon>Araneoidea</taxon>
        <taxon>Araneidae</taxon>
        <taxon>Araneus</taxon>
    </lineage>
</organism>
<comment type="caution">
    <text evidence="3">The sequence shown here is derived from an EMBL/GenBank/DDBJ whole genome shotgun (WGS) entry which is preliminary data.</text>
</comment>
<feature type="non-terminal residue" evidence="3">
    <location>
        <position position="1"/>
    </location>
</feature>
<proteinExistence type="predicted"/>
<gene>
    <name evidence="2" type="ORF">AVEN_46538_1</name>
    <name evidence="3" type="ORF">AVEN_78139_1</name>
</gene>
<feature type="region of interest" description="Disordered" evidence="1">
    <location>
        <begin position="1"/>
        <end position="21"/>
    </location>
</feature>
<sequence length="32" mass="3607">AIQTKEQKGVGRPVRPESVSHVFDRCCPKPWA</sequence>
<keyword evidence="4" id="KW-1185">Reference proteome</keyword>
<dbReference type="AlphaFoldDB" id="A0A4Y2RV70"/>
<evidence type="ECO:0000313" key="4">
    <source>
        <dbReference type="Proteomes" id="UP000499080"/>
    </source>
</evidence>
<dbReference type="EMBL" id="BGPR01018649">
    <property type="protein sequence ID" value="GBN79748.1"/>
    <property type="molecule type" value="Genomic_DNA"/>
</dbReference>
<evidence type="ECO:0000313" key="3">
    <source>
        <dbReference type="EMBL" id="GBN79772.1"/>
    </source>
</evidence>
<evidence type="ECO:0000313" key="2">
    <source>
        <dbReference type="EMBL" id="GBN79748.1"/>
    </source>
</evidence>
<protein>
    <submittedName>
        <fullName evidence="3">Uncharacterized protein</fullName>
    </submittedName>
</protein>